<organism evidence="1">
    <name type="scientific">Emiliania huxleyi</name>
    <name type="common">Coccolithophore</name>
    <name type="synonym">Pontosphaera huxleyi</name>
    <dbReference type="NCBI Taxonomy" id="2903"/>
    <lineage>
        <taxon>Eukaryota</taxon>
        <taxon>Haptista</taxon>
        <taxon>Haptophyta</taxon>
        <taxon>Prymnesiophyceae</taxon>
        <taxon>Isochrysidales</taxon>
        <taxon>Noelaerhabdaceae</taxon>
        <taxon>Emiliania</taxon>
    </lineage>
</organism>
<evidence type="ECO:0000313" key="1">
    <source>
        <dbReference type="EMBL" id="CAE0531183.1"/>
    </source>
</evidence>
<proteinExistence type="predicted"/>
<reference evidence="1" key="1">
    <citation type="submission" date="2021-01" db="EMBL/GenBank/DDBJ databases">
        <authorList>
            <person name="Corre E."/>
            <person name="Pelletier E."/>
            <person name="Niang G."/>
            <person name="Scheremetjew M."/>
            <person name="Finn R."/>
            <person name="Kale V."/>
            <person name="Holt S."/>
            <person name="Cochrane G."/>
            <person name="Meng A."/>
            <person name="Brown T."/>
            <person name="Cohen L."/>
        </authorList>
    </citation>
    <scope>NUCLEOTIDE SEQUENCE</scope>
    <source>
        <strain evidence="1">379</strain>
    </source>
</reference>
<name>A0A7S3RQ04_EMIHU</name>
<dbReference type="EMBL" id="HBIR01008593">
    <property type="protein sequence ID" value="CAE0531183.1"/>
    <property type="molecule type" value="Transcribed_RNA"/>
</dbReference>
<sequence>MLPGSIADAPGYEPEDFITACTGSPPRLVFSAAAILPVYALTVAAAAQGHAPALFSAAVLPAALLLKLRHWPESLFSASSAFDRSPLHSHSVWHLLVWAVQAGYLELFERALRGTGSAEGACATNGRACWYLK</sequence>
<accession>A0A7S3RQ04</accession>
<gene>
    <name evidence="1" type="ORF">EHUX00137_LOCUS5874</name>
</gene>
<dbReference type="AlphaFoldDB" id="A0A7S3RQ04"/>
<protein>
    <submittedName>
        <fullName evidence="1">Uncharacterized protein</fullName>
    </submittedName>
</protein>